<organism evidence="2 3">
    <name type="scientific">Botryosphaeria dothidea</name>
    <dbReference type="NCBI Taxonomy" id="55169"/>
    <lineage>
        <taxon>Eukaryota</taxon>
        <taxon>Fungi</taxon>
        <taxon>Dikarya</taxon>
        <taxon>Ascomycota</taxon>
        <taxon>Pezizomycotina</taxon>
        <taxon>Dothideomycetes</taxon>
        <taxon>Dothideomycetes incertae sedis</taxon>
        <taxon>Botryosphaeriales</taxon>
        <taxon>Botryosphaeriaceae</taxon>
        <taxon>Botryosphaeria</taxon>
    </lineage>
</organism>
<evidence type="ECO:0000256" key="1">
    <source>
        <dbReference type="SAM" id="MobiDB-lite"/>
    </source>
</evidence>
<evidence type="ECO:0000313" key="2">
    <source>
        <dbReference type="EMBL" id="KAF4313427.1"/>
    </source>
</evidence>
<gene>
    <name evidence="2" type="ORF">GTA08_BOTSDO01020</name>
</gene>
<dbReference type="OrthoDB" id="10558348at2759"/>
<keyword evidence="3" id="KW-1185">Reference proteome</keyword>
<comment type="caution">
    <text evidence="2">The sequence shown here is derived from an EMBL/GenBank/DDBJ whole genome shotgun (WGS) entry which is preliminary data.</text>
</comment>
<dbReference type="AlphaFoldDB" id="A0A8H4J5F8"/>
<evidence type="ECO:0000313" key="3">
    <source>
        <dbReference type="Proteomes" id="UP000572817"/>
    </source>
</evidence>
<feature type="compositionally biased region" description="Polar residues" evidence="1">
    <location>
        <begin position="394"/>
        <end position="403"/>
    </location>
</feature>
<protein>
    <submittedName>
        <fullName evidence="2">Uncharacterized protein</fullName>
    </submittedName>
</protein>
<feature type="compositionally biased region" description="Low complexity" evidence="1">
    <location>
        <begin position="84"/>
        <end position="103"/>
    </location>
</feature>
<feature type="compositionally biased region" description="Low complexity" evidence="1">
    <location>
        <begin position="124"/>
        <end position="148"/>
    </location>
</feature>
<feature type="region of interest" description="Disordered" evidence="1">
    <location>
        <begin position="1"/>
        <end position="166"/>
    </location>
</feature>
<feature type="compositionally biased region" description="Basic residues" evidence="1">
    <location>
        <begin position="1"/>
        <end position="11"/>
    </location>
</feature>
<reference evidence="2" key="1">
    <citation type="submission" date="2020-04" db="EMBL/GenBank/DDBJ databases">
        <title>Genome Assembly and Annotation of Botryosphaeria dothidea sdau 11-99, a Latent Pathogen of Apple Fruit Ring Rot in China.</title>
        <authorList>
            <person name="Yu C."/>
            <person name="Diao Y."/>
            <person name="Lu Q."/>
            <person name="Zhao J."/>
            <person name="Cui S."/>
            <person name="Peng C."/>
            <person name="He B."/>
            <person name="Liu H."/>
        </authorList>
    </citation>
    <scope>NUCLEOTIDE SEQUENCE [LARGE SCALE GENOMIC DNA]</scope>
    <source>
        <strain evidence="2">Sdau11-99</strain>
    </source>
</reference>
<feature type="compositionally biased region" description="Pro residues" evidence="1">
    <location>
        <begin position="107"/>
        <end position="123"/>
    </location>
</feature>
<feature type="region of interest" description="Disordered" evidence="1">
    <location>
        <begin position="363"/>
        <end position="424"/>
    </location>
</feature>
<accession>A0A8H4J5F8</accession>
<sequence length="424" mass="46557">MAPPHNPKKGLRPSDFNAADDSAFPALPAAVSAPTAPGSAPLEEARPKRSWAAVAGGRQKEPKKSKFQRTSTVHDTPNDLTGFAQQQSGSSSQEEATASSSTSHADAPPPLLPVRPAWLPAPSPAASSTSPYLAPPSHLLPARPAAASTPPPPPSPAQRERPRWKIPRATDIEASKFVWIEPLPEQQRALTTTTTTTTSDDDPNEGWRGHPGLILGRWDGNVHLLGTTSWGGDGIATKFQTAHDPALYHRWFFRLVGEHDALAPGEGENRVVRLRGAMAFFDQTRLDCRSVRRIPVDRFAAECSKYFRKRLPGRPREQVWIGEAESRKLTAQLFRLGGLPESPWKAADFALLREWRERMVQQGYRPDDCDEEEDNDRSSTPMMVPPLPAPTAGMSRQSSTSGRVSPEKFDGVLSQFQGPMRREK</sequence>
<dbReference type="EMBL" id="WWBZ02000001">
    <property type="protein sequence ID" value="KAF4313427.1"/>
    <property type="molecule type" value="Genomic_DNA"/>
</dbReference>
<dbReference type="Proteomes" id="UP000572817">
    <property type="component" value="Unassembled WGS sequence"/>
</dbReference>
<feature type="compositionally biased region" description="Polar residues" evidence="1">
    <location>
        <begin position="68"/>
        <end position="79"/>
    </location>
</feature>
<name>A0A8H4J5F8_9PEZI</name>
<proteinExistence type="predicted"/>